<dbReference type="EMBL" id="MIGC01001234">
    <property type="protein sequence ID" value="PHJ23241.1"/>
    <property type="molecule type" value="Genomic_DNA"/>
</dbReference>
<dbReference type="Proteomes" id="UP000221165">
    <property type="component" value="Unassembled WGS sequence"/>
</dbReference>
<gene>
    <name evidence="2" type="ORF">CSUI_002916</name>
</gene>
<dbReference type="RefSeq" id="XP_067924917.1">
    <property type="nucleotide sequence ID" value="XM_068063114.1"/>
</dbReference>
<protein>
    <submittedName>
        <fullName evidence="2">Uncharacterized protein</fullName>
    </submittedName>
</protein>
<feature type="region of interest" description="Disordered" evidence="1">
    <location>
        <begin position="1"/>
        <end position="47"/>
    </location>
</feature>
<evidence type="ECO:0000313" key="3">
    <source>
        <dbReference type="Proteomes" id="UP000221165"/>
    </source>
</evidence>
<keyword evidence="3" id="KW-1185">Reference proteome</keyword>
<proteinExistence type="predicted"/>
<accession>A0A2C6KGT0</accession>
<sequence>MRNFGRRAVELSVRSRVSRDPSPEQGNSCDGSLERTAKYGVSPEAMP</sequence>
<organism evidence="2 3">
    <name type="scientific">Cystoisospora suis</name>
    <dbReference type="NCBI Taxonomy" id="483139"/>
    <lineage>
        <taxon>Eukaryota</taxon>
        <taxon>Sar</taxon>
        <taxon>Alveolata</taxon>
        <taxon>Apicomplexa</taxon>
        <taxon>Conoidasida</taxon>
        <taxon>Coccidia</taxon>
        <taxon>Eucoccidiorida</taxon>
        <taxon>Eimeriorina</taxon>
        <taxon>Sarcocystidae</taxon>
        <taxon>Cystoisospora</taxon>
    </lineage>
</organism>
<comment type="caution">
    <text evidence="2">The sequence shown here is derived from an EMBL/GenBank/DDBJ whole genome shotgun (WGS) entry which is preliminary data.</text>
</comment>
<evidence type="ECO:0000313" key="2">
    <source>
        <dbReference type="EMBL" id="PHJ23241.1"/>
    </source>
</evidence>
<reference evidence="2 3" key="1">
    <citation type="journal article" date="2017" name="Int. J. Parasitol.">
        <title>The genome of the protozoan parasite Cystoisospora suis and a reverse vaccinology approach to identify vaccine candidates.</title>
        <authorList>
            <person name="Palmieri N."/>
            <person name="Shrestha A."/>
            <person name="Ruttkowski B."/>
            <person name="Beck T."/>
            <person name="Vogl C."/>
            <person name="Tomley F."/>
            <person name="Blake D.P."/>
            <person name="Joachim A."/>
        </authorList>
    </citation>
    <scope>NUCLEOTIDE SEQUENCE [LARGE SCALE GENOMIC DNA]</scope>
    <source>
        <strain evidence="2 3">Wien I</strain>
    </source>
</reference>
<evidence type="ECO:0000256" key="1">
    <source>
        <dbReference type="SAM" id="MobiDB-lite"/>
    </source>
</evidence>
<dbReference type="GeneID" id="94426325"/>
<name>A0A2C6KGT0_9APIC</name>
<dbReference type="VEuPathDB" id="ToxoDB:CSUI_002916"/>
<dbReference type="AlphaFoldDB" id="A0A2C6KGT0"/>